<dbReference type="Pfam" id="PF00648">
    <property type="entry name" value="Peptidase_C2"/>
    <property type="match status" value="1"/>
</dbReference>
<proteinExistence type="predicted"/>
<protein>
    <recommendedName>
        <fullName evidence="1">Calpain catalytic domain-containing protein</fullName>
    </recommendedName>
</protein>
<dbReference type="InterPro" id="IPR001300">
    <property type="entry name" value="Peptidase_C2_calpain_cat"/>
</dbReference>
<dbReference type="InterPro" id="IPR038765">
    <property type="entry name" value="Papain-like_cys_pep_sf"/>
</dbReference>
<evidence type="ECO:0000259" key="1">
    <source>
        <dbReference type="Pfam" id="PF00648"/>
    </source>
</evidence>
<dbReference type="GO" id="GO:0004198">
    <property type="term" value="F:calcium-dependent cysteine-type endopeptidase activity"/>
    <property type="evidence" value="ECO:0007669"/>
    <property type="project" value="InterPro"/>
</dbReference>
<dbReference type="Proteomes" id="UP001335720">
    <property type="component" value="Chromosome"/>
</dbReference>
<dbReference type="GO" id="GO:0006508">
    <property type="term" value="P:proteolysis"/>
    <property type="evidence" value="ECO:0007669"/>
    <property type="project" value="InterPro"/>
</dbReference>
<gene>
    <name evidence="2" type="ORF">RsTaC01_0477</name>
</gene>
<dbReference type="EMBL" id="AP027925">
    <property type="protein sequence ID" value="BED92648.1"/>
    <property type="molecule type" value="Genomic_DNA"/>
</dbReference>
<sequence>MYRPKGFDVSMGTRKLEELKAAKTINSRIIDGINGGNAASVMVTVTDISSNVFGWNNSKKTKKFPESYTKENLKIFNIIKNALNSGKIIMASASKYTEGKIPNLYSKGLFLNHTYTITGFDEVGNTKYVTVEKPYRGRIREYDENHKSKAVIPEDDLKKGISKLELNDFCNYFRDIQFF</sequence>
<name>A0AA48I9M1_9FIRM</name>
<dbReference type="Gene3D" id="3.90.70.10">
    <property type="entry name" value="Cysteine proteinases"/>
    <property type="match status" value="1"/>
</dbReference>
<dbReference type="SUPFAM" id="SSF54001">
    <property type="entry name" value="Cysteine proteinases"/>
    <property type="match status" value="1"/>
</dbReference>
<reference evidence="2" key="1">
    <citation type="journal article" date="2023" name="ISME J.">
        <title>Emergence of putative energy parasites within Clostridia revealed by genome analysis of a novel endosymbiotic clade.</title>
        <authorList>
            <person name="Takahashi K."/>
            <person name="Kuwahara H."/>
            <person name="Horikawa Y."/>
            <person name="Izawa K."/>
            <person name="Kato D."/>
            <person name="Inagaki T."/>
            <person name="Yuki M."/>
            <person name="Ohkuma M."/>
            <person name="Hongoh Y."/>
        </authorList>
    </citation>
    <scope>NUCLEOTIDE SEQUENCE</scope>
    <source>
        <strain evidence="2">RsTa-C01</strain>
    </source>
</reference>
<dbReference type="AlphaFoldDB" id="A0AA48I9M1"/>
<evidence type="ECO:0000313" key="2">
    <source>
        <dbReference type="EMBL" id="BED92648.1"/>
    </source>
</evidence>
<dbReference type="KEGG" id="ptrh:RsTaC01_0477"/>
<accession>A0AA48I9M1</accession>
<organism evidence="2">
    <name type="scientific">Candidatus Paraimprobicoccus trichonymphae</name>
    <dbReference type="NCBI Taxonomy" id="3033793"/>
    <lineage>
        <taxon>Bacteria</taxon>
        <taxon>Bacillati</taxon>
        <taxon>Bacillota</taxon>
        <taxon>Clostridia</taxon>
        <taxon>Candidatus Paraimprobicoccus</taxon>
    </lineage>
</organism>
<feature type="domain" description="Calpain catalytic" evidence="1">
    <location>
        <begin position="33"/>
        <end position="176"/>
    </location>
</feature>